<feature type="compositionally biased region" description="Basic and acidic residues" evidence="13">
    <location>
        <begin position="21"/>
        <end position="41"/>
    </location>
</feature>
<comment type="similarity">
    <text evidence="3">Belongs to the SMC family. SMC6 subfamily.</text>
</comment>
<feature type="coiled-coil region" evidence="12">
    <location>
        <begin position="348"/>
        <end position="438"/>
    </location>
</feature>
<dbReference type="GO" id="GO:0003697">
    <property type="term" value="F:single-stranded DNA binding"/>
    <property type="evidence" value="ECO:0007669"/>
    <property type="project" value="TreeGrafter"/>
</dbReference>
<evidence type="ECO:0000313" key="16">
    <source>
        <dbReference type="Proteomes" id="UP000094020"/>
    </source>
</evidence>
<keyword evidence="4" id="KW-0158">Chromosome</keyword>
<feature type="coiled-coil region" evidence="12">
    <location>
        <begin position="503"/>
        <end position="537"/>
    </location>
</feature>
<evidence type="ECO:0000256" key="12">
    <source>
        <dbReference type="SAM" id="Coils"/>
    </source>
</evidence>
<feature type="compositionally biased region" description="Acidic residues" evidence="13">
    <location>
        <begin position="69"/>
        <end position="80"/>
    </location>
</feature>
<dbReference type="Pfam" id="PF02463">
    <property type="entry name" value="SMC_N"/>
    <property type="match status" value="1"/>
</dbReference>
<reference evidence="15" key="1">
    <citation type="submission" date="2013-07" db="EMBL/GenBank/DDBJ databases">
        <authorList>
            <consortium name="The Broad Institute Genome Sequencing Platform"/>
            <person name="Cuomo C."/>
            <person name="Litvintseva A."/>
            <person name="Chen Y."/>
            <person name="Heitman J."/>
            <person name="Sun S."/>
            <person name="Springer D."/>
            <person name="Dromer F."/>
            <person name="Young S.K."/>
            <person name="Zeng Q."/>
            <person name="Gargeya S."/>
            <person name="Fitzgerald M."/>
            <person name="Abouelleil A."/>
            <person name="Alvarado L."/>
            <person name="Berlin A.M."/>
            <person name="Chapman S.B."/>
            <person name="Dewar J."/>
            <person name="Goldberg J."/>
            <person name="Griggs A."/>
            <person name="Gujja S."/>
            <person name="Hansen M."/>
            <person name="Howarth C."/>
            <person name="Imamovic A."/>
            <person name="Larimer J."/>
            <person name="McCowan C."/>
            <person name="Murphy C."/>
            <person name="Pearson M."/>
            <person name="Priest M."/>
            <person name="Roberts A."/>
            <person name="Saif S."/>
            <person name="Shea T."/>
            <person name="Sykes S."/>
            <person name="Wortman J."/>
            <person name="Nusbaum C."/>
            <person name="Birren B."/>
        </authorList>
    </citation>
    <scope>NUCLEOTIDE SEQUENCE</scope>
    <source>
        <strain evidence="15">CBS 10737</strain>
    </source>
</reference>
<dbReference type="KEGG" id="kpin:30170733"/>
<name>A0AAJ8L7C7_9TREE</name>
<keyword evidence="7" id="KW-0067">ATP-binding</keyword>
<evidence type="ECO:0000256" key="6">
    <source>
        <dbReference type="ARBA" id="ARBA00022763"/>
    </source>
</evidence>
<keyword evidence="5" id="KW-0547">Nucleotide-binding</keyword>
<dbReference type="Proteomes" id="UP000094020">
    <property type="component" value="Chromosome 6"/>
</dbReference>
<evidence type="ECO:0000256" key="10">
    <source>
        <dbReference type="ARBA" id="ARBA00023204"/>
    </source>
</evidence>
<dbReference type="RefSeq" id="XP_070059103.1">
    <property type="nucleotide sequence ID" value="XM_070203002.1"/>
</dbReference>
<feature type="domain" description="RecF/RecN/SMC N-terminal" evidence="14">
    <location>
        <begin position="113"/>
        <end position="1135"/>
    </location>
</feature>
<dbReference type="SUPFAM" id="SSF52540">
    <property type="entry name" value="P-loop containing nucleoside triphosphate hydrolases"/>
    <property type="match status" value="1"/>
</dbReference>
<evidence type="ECO:0000259" key="14">
    <source>
        <dbReference type="Pfam" id="PF02463"/>
    </source>
</evidence>
<reference evidence="15" key="2">
    <citation type="submission" date="2024-02" db="EMBL/GenBank/DDBJ databases">
        <title>Comparative genomics of Cryptococcus and Kwoniella reveals pathogenesis evolution and contrasting modes of karyotype evolution via chromosome fusion or intercentromeric recombination.</title>
        <authorList>
            <person name="Coelho M.A."/>
            <person name="David-Palma M."/>
            <person name="Shea T."/>
            <person name="Bowers K."/>
            <person name="McGinley-Smith S."/>
            <person name="Mohammad A.W."/>
            <person name="Gnirke A."/>
            <person name="Yurkov A.M."/>
            <person name="Nowrousian M."/>
            <person name="Sun S."/>
            <person name="Cuomo C.A."/>
            <person name="Heitman J."/>
        </authorList>
    </citation>
    <scope>NUCLEOTIDE SEQUENCE</scope>
    <source>
        <strain evidence="15">CBS 10737</strain>
    </source>
</reference>
<evidence type="ECO:0000256" key="7">
    <source>
        <dbReference type="ARBA" id="ARBA00022840"/>
    </source>
</evidence>
<keyword evidence="9" id="KW-0233">DNA recombination</keyword>
<dbReference type="GO" id="GO:0000724">
    <property type="term" value="P:double-strand break repair via homologous recombination"/>
    <property type="evidence" value="ECO:0007669"/>
    <property type="project" value="TreeGrafter"/>
</dbReference>
<feature type="coiled-coil region" evidence="12">
    <location>
        <begin position="734"/>
        <end position="775"/>
    </location>
</feature>
<evidence type="ECO:0000256" key="3">
    <source>
        <dbReference type="ARBA" id="ARBA00006793"/>
    </source>
</evidence>
<dbReference type="GO" id="GO:0003684">
    <property type="term" value="F:damaged DNA binding"/>
    <property type="evidence" value="ECO:0007669"/>
    <property type="project" value="TreeGrafter"/>
</dbReference>
<dbReference type="InterPro" id="IPR003395">
    <property type="entry name" value="RecF/RecN/SMC_N"/>
</dbReference>
<keyword evidence="8 12" id="KW-0175">Coiled coil</keyword>
<evidence type="ECO:0000256" key="1">
    <source>
        <dbReference type="ARBA" id="ARBA00004123"/>
    </source>
</evidence>
<evidence type="ECO:0000256" key="4">
    <source>
        <dbReference type="ARBA" id="ARBA00022454"/>
    </source>
</evidence>
<dbReference type="GO" id="GO:0005524">
    <property type="term" value="F:ATP binding"/>
    <property type="evidence" value="ECO:0007669"/>
    <property type="project" value="UniProtKB-KW"/>
</dbReference>
<sequence>MARAVKRRSPSPQSGDEEDSENVRAREMKRVKREKGIGRPEGDEDGEEAGLSDISDSTDSIPDLQGADLSDDDESGDDFEESKWKDDVLVQAYEESKQRQKGYIGATSEAGILKSINLVDFMCHRHLTVEFGPKMNFLVGHNGSGKSAVLTAIAVALGGKAMTTGRGQGLKDLIRKGADKAIITIVMANSGPQAFKPDTYDPHIVIERTIASNGSSGYKFKASRDGKILANKRSELTAICDNFSVNIDSPLTILTQDQARSFLQNSDAHKLYKFFLSGTQLATLLETYESSMENIRQIETHIKRQCEAVPVLEEKAKTLGRKLAASEAVVKQRKRYKDTLNLMAWAYVADKEKERAEGQKQVEEYDSRLDQAQDQVNNLEKKSIRLADEIKNTEDDITNFQTARLPLLQAVEDARDKVKRAKREVAEIEIDINAIKDDIEADNGGLRMLQAKIDAKLRLNADDQKNDHAKLLSDRGKFEDLIKKFKAEKPKKQQQYMTKKSDLKFANNEVQDIQYQIDQQNNNARHIQEKISNLEGQSLNRLSAFGQGLDNVMKEIGRTRWRHSAPLGPLGMYVKLQDHYYRDIIQTILGTTLCSFAVRDPQDRSTLIAILQKHLRTGYRPGTGQNQVPSVLLHHGDVFDYSRGDLSRVGPTILSKLDVEDDNVLRLLITLHRVERTFLARTVQEANNEMKRLHQSRTLDHVTYYSADHQQISGTLSSKQSGPTGQWRGFTLFTKDLKDEVQRARGDLAQCEIKIHALADQKRQALQKVKDIDAEIKEITAGLNKLVNSLPTAEARLDEIRGKLAEMSSTEMENWEADREDRRRLIAVKESQLERFLDEKQRKLDDVARYGQSVLDRQKDLDNHDPQKDKQTKLLTTLVHQRADVTAKRDHYLGSQRMYQQKRDHAAAQVRDFDNQVKEWTDKARNFCPVRVTTDRAVSELTQERNTLEASIKDAERQLGVDTSHLAAEHKKARKTLKEAVNNIIQMRHLNRAFNSAIRIRRKWWAETRANTAIRAKTAFLHFESLRDMEGRLDFDHANEKLQLVIHSTTRRENDDGELTQRSHYKTAKVLSGGERSFSTVSLLLALWSTVPCPIRALDEWDVFLDAANRKVAAKSLMDGARESDGKQFILITPQDMAGIEVGGPDTKVIRMADPNRDQ</sequence>
<evidence type="ECO:0000256" key="8">
    <source>
        <dbReference type="ARBA" id="ARBA00023054"/>
    </source>
</evidence>
<keyword evidence="6" id="KW-0227">DNA damage</keyword>
<evidence type="ECO:0000256" key="13">
    <source>
        <dbReference type="SAM" id="MobiDB-lite"/>
    </source>
</evidence>
<keyword evidence="16" id="KW-1185">Reference proteome</keyword>
<comment type="subcellular location">
    <subcellularLocation>
        <location evidence="2">Chromosome</location>
    </subcellularLocation>
    <subcellularLocation>
        <location evidence="1">Nucleus</location>
    </subcellularLocation>
</comment>
<protein>
    <recommendedName>
        <fullName evidence="14">RecF/RecN/SMC N-terminal domain-containing protein</fullName>
    </recommendedName>
</protein>
<dbReference type="AlphaFoldDB" id="A0AAJ8L7C7"/>
<evidence type="ECO:0000256" key="11">
    <source>
        <dbReference type="ARBA" id="ARBA00023242"/>
    </source>
</evidence>
<evidence type="ECO:0000256" key="2">
    <source>
        <dbReference type="ARBA" id="ARBA00004286"/>
    </source>
</evidence>
<dbReference type="EMBL" id="CP144524">
    <property type="protein sequence ID" value="WWC70873.1"/>
    <property type="molecule type" value="Genomic_DNA"/>
</dbReference>
<evidence type="ECO:0000256" key="5">
    <source>
        <dbReference type="ARBA" id="ARBA00022741"/>
    </source>
</evidence>
<evidence type="ECO:0000256" key="9">
    <source>
        <dbReference type="ARBA" id="ARBA00023172"/>
    </source>
</evidence>
<dbReference type="GeneID" id="30170733"/>
<accession>A0AAJ8L7C7</accession>
<proteinExistence type="inferred from homology"/>
<keyword evidence="10" id="KW-0234">DNA repair</keyword>
<organism evidence="15 16">
    <name type="scientific">Kwoniella pini CBS 10737</name>
    <dbReference type="NCBI Taxonomy" id="1296096"/>
    <lineage>
        <taxon>Eukaryota</taxon>
        <taxon>Fungi</taxon>
        <taxon>Dikarya</taxon>
        <taxon>Basidiomycota</taxon>
        <taxon>Agaricomycotina</taxon>
        <taxon>Tremellomycetes</taxon>
        <taxon>Tremellales</taxon>
        <taxon>Cryptococcaceae</taxon>
        <taxon>Kwoniella</taxon>
    </lineage>
</organism>
<dbReference type="Gene3D" id="3.40.50.300">
    <property type="entry name" value="P-loop containing nucleotide triphosphate hydrolases"/>
    <property type="match status" value="2"/>
</dbReference>
<gene>
    <name evidence="15" type="ORF">I206_104825</name>
</gene>
<dbReference type="PANTHER" id="PTHR19306">
    <property type="entry name" value="STRUCTURAL MAINTENANCE OF CHROMOSOMES 5,6 SMC5, SMC6"/>
    <property type="match status" value="1"/>
</dbReference>
<feature type="region of interest" description="Disordered" evidence="13">
    <location>
        <begin position="1"/>
        <end position="81"/>
    </location>
</feature>
<evidence type="ECO:0000313" key="15">
    <source>
        <dbReference type="EMBL" id="WWC70873.1"/>
    </source>
</evidence>
<dbReference type="PANTHER" id="PTHR19306:SF6">
    <property type="entry name" value="STRUCTURAL MAINTENANCE OF CHROMOSOMES PROTEIN 6"/>
    <property type="match status" value="1"/>
</dbReference>
<dbReference type="GO" id="GO:0035861">
    <property type="term" value="C:site of double-strand break"/>
    <property type="evidence" value="ECO:0007669"/>
    <property type="project" value="TreeGrafter"/>
</dbReference>
<dbReference type="GO" id="GO:0005634">
    <property type="term" value="C:nucleus"/>
    <property type="evidence" value="ECO:0007669"/>
    <property type="project" value="UniProtKB-SubCell"/>
</dbReference>
<dbReference type="GO" id="GO:0030915">
    <property type="term" value="C:Smc5-Smc6 complex"/>
    <property type="evidence" value="ECO:0007669"/>
    <property type="project" value="TreeGrafter"/>
</dbReference>
<dbReference type="InterPro" id="IPR027417">
    <property type="entry name" value="P-loop_NTPase"/>
</dbReference>
<keyword evidence="11" id="KW-0539">Nucleus</keyword>
<feature type="compositionally biased region" description="Low complexity" evidence="13">
    <location>
        <begin position="52"/>
        <end position="63"/>
    </location>
</feature>